<gene>
    <name evidence="3" type="ORF">GCM10009606_09660</name>
</gene>
<keyword evidence="4" id="KW-1185">Reference proteome</keyword>
<evidence type="ECO:0008006" key="5">
    <source>
        <dbReference type="Google" id="ProtNLM"/>
    </source>
</evidence>
<evidence type="ECO:0000259" key="1">
    <source>
        <dbReference type="Pfam" id="PF04991"/>
    </source>
</evidence>
<proteinExistence type="predicted"/>
<comment type="caution">
    <text evidence="3">The sequence shown here is derived from an EMBL/GenBank/DDBJ whole genome shotgun (WGS) entry which is preliminary data.</text>
</comment>
<dbReference type="Proteomes" id="UP001499979">
    <property type="component" value="Unassembled WGS sequence"/>
</dbReference>
<feature type="domain" description="LicD/FKTN/FKRP nucleotidyltransferase" evidence="1">
    <location>
        <begin position="144"/>
        <end position="175"/>
    </location>
</feature>
<dbReference type="InterPro" id="IPR041698">
    <property type="entry name" value="Methyltransf_25"/>
</dbReference>
<dbReference type="SUPFAM" id="SSF53335">
    <property type="entry name" value="S-adenosyl-L-methionine-dependent methyltransferases"/>
    <property type="match status" value="1"/>
</dbReference>
<organism evidence="3 4">
    <name type="scientific">Nocardioides aquiterrae</name>
    <dbReference type="NCBI Taxonomy" id="203799"/>
    <lineage>
        <taxon>Bacteria</taxon>
        <taxon>Bacillati</taxon>
        <taxon>Actinomycetota</taxon>
        <taxon>Actinomycetes</taxon>
        <taxon>Propionibacteriales</taxon>
        <taxon>Nocardioidaceae</taxon>
        <taxon>Nocardioides</taxon>
    </lineage>
</organism>
<evidence type="ECO:0000313" key="3">
    <source>
        <dbReference type="EMBL" id="GAA1131620.1"/>
    </source>
</evidence>
<dbReference type="PANTHER" id="PTHR13627:SF31">
    <property type="entry name" value="RIBITOL 5-PHOSPHATE TRANSFERASE FKRP"/>
    <property type="match status" value="1"/>
</dbReference>
<evidence type="ECO:0000259" key="2">
    <source>
        <dbReference type="Pfam" id="PF13649"/>
    </source>
</evidence>
<evidence type="ECO:0000313" key="4">
    <source>
        <dbReference type="Proteomes" id="UP001499979"/>
    </source>
</evidence>
<name>A0ABN1U9S5_9ACTN</name>
<dbReference type="PANTHER" id="PTHR13627">
    <property type="entry name" value="FUKUTIN RELATED PROTEIN"/>
    <property type="match status" value="1"/>
</dbReference>
<protein>
    <recommendedName>
        <fullName evidence="5">Class I SAM-dependent methyltransferase</fullName>
    </recommendedName>
</protein>
<dbReference type="InterPro" id="IPR007074">
    <property type="entry name" value="LicD/FKTN/FKRP_NTP_transf"/>
</dbReference>
<feature type="domain" description="Methyltransferase" evidence="2">
    <location>
        <begin position="349"/>
        <end position="405"/>
    </location>
</feature>
<dbReference type="RefSeq" id="WP_343906149.1">
    <property type="nucleotide sequence ID" value="NZ_BAAAJE010000002.1"/>
</dbReference>
<reference evidence="3 4" key="1">
    <citation type="journal article" date="2019" name="Int. J. Syst. Evol. Microbiol.">
        <title>The Global Catalogue of Microorganisms (GCM) 10K type strain sequencing project: providing services to taxonomists for standard genome sequencing and annotation.</title>
        <authorList>
            <consortium name="The Broad Institute Genomics Platform"/>
            <consortium name="The Broad Institute Genome Sequencing Center for Infectious Disease"/>
            <person name="Wu L."/>
            <person name="Ma J."/>
        </authorList>
    </citation>
    <scope>NUCLEOTIDE SEQUENCE [LARGE SCALE GENOMIC DNA]</scope>
    <source>
        <strain evidence="3 4">JCM 11813</strain>
    </source>
</reference>
<dbReference type="Pfam" id="PF13649">
    <property type="entry name" value="Methyltransf_25"/>
    <property type="match status" value="1"/>
</dbReference>
<dbReference type="Pfam" id="PF04991">
    <property type="entry name" value="LicD"/>
    <property type="match status" value="1"/>
</dbReference>
<accession>A0ABN1U9S5</accession>
<dbReference type="InterPro" id="IPR052613">
    <property type="entry name" value="LicD_transferase"/>
</dbReference>
<dbReference type="Gene3D" id="3.40.50.150">
    <property type="entry name" value="Vaccinia Virus protein VP39"/>
    <property type="match status" value="1"/>
</dbReference>
<dbReference type="EMBL" id="BAAAJE010000002">
    <property type="protein sequence ID" value="GAA1131620.1"/>
    <property type="molecule type" value="Genomic_DNA"/>
</dbReference>
<dbReference type="InterPro" id="IPR029063">
    <property type="entry name" value="SAM-dependent_MTases_sf"/>
</dbReference>
<sequence length="521" mass="57832">MTRPPRRARVSSVSVTAEGIAARSRREVVLDVAFDGRRIYSFWLHRDGARQPSGTWLVPWPQAIRRFLDGTTRLTLTVHETGQVVHDADVTLGRGQGRIAVENKAGQPLSLDKSLRLVQTFDNRSEENVRPLLDAIDHVLAGLKDAGIDAFLAYGTLLGAVRNGRLIGHDSDADLGYVSRYEHPVDAIGESFRVQRALVAAGYRITRYSGLAFKVDVVESDGHVRGLDVFGGFMRDGYLHLMGEIRTPFRREWVTPLGRATLEGREFPVPADTDRFLTATYGKNWRVPDPAFHFPTPASTHRRFDGWFRGIRTGRPQWDRHYSKRRVPGDEPSELARFAAGREDPATPVVDLACGTGTDVLWFARQGTPATGVDFVRRGFEAAEELAESEGLAAGFLTCNFLELRSVVATGGLVGVDPGPRVVLARHLADNVDRRARRNAWRAARMMLQDGGRLYVEFLAQRGDGGLARRERARIRKPAMVARELRAAGARIVERETVKIPRAGRGGGSPTKICRMVATWE</sequence>